<keyword evidence="1" id="KW-0812">Transmembrane</keyword>
<evidence type="ECO:0000256" key="1">
    <source>
        <dbReference type="SAM" id="Phobius"/>
    </source>
</evidence>
<evidence type="ECO:0000313" key="3">
    <source>
        <dbReference type="Proteomes" id="UP000305674"/>
    </source>
</evidence>
<proteinExistence type="predicted"/>
<name>A0A4U1BB68_9GAMM</name>
<feature type="transmembrane region" description="Helical" evidence="1">
    <location>
        <begin position="46"/>
        <end position="67"/>
    </location>
</feature>
<comment type="caution">
    <text evidence="2">The sequence shown here is derived from an EMBL/GenBank/DDBJ whole genome shotgun (WGS) entry which is preliminary data.</text>
</comment>
<reference evidence="2 3" key="1">
    <citation type="submission" date="2019-04" db="EMBL/GenBank/DDBJ databases">
        <authorList>
            <person name="Hwang J.C."/>
        </authorList>
    </citation>
    <scope>NUCLEOTIDE SEQUENCE [LARGE SCALE GENOMIC DNA]</scope>
    <source>
        <strain evidence="2 3">IMCC35001</strain>
    </source>
</reference>
<keyword evidence="1" id="KW-1133">Transmembrane helix</keyword>
<gene>
    <name evidence="2" type="ORF">FCL40_15170</name>
</gene>
<dbReference type="AlphaFoldDB" id="A0A4U1BB68"/>
<dbReference type="EMBL" id="SWCI01000012">
    <property type="protein sequence ID" value="TKB47812.1"/>
    <property type="molecule type" value="Genomic_DNA"/>
</dbReference>
<dbReference type="Proteomes" id="UP000305674">
    <property type="component" value="Unassembled WGS sequence"/>
</dbReference>
<organism evidence="2 3">
    <name type="scientific">Ferrimonas sediminicola</name>
    <dbReference type="NCBI Taxonomy" id="2569538"/>
    <lineage>
        <taxon>Bacteria</taxon>
        <taxon>Pseudomonadati</taxon>
        <taxon>Pseudomonadota</taxon>
        <taxon>Gammaproteobacteria</taxon>
        <taxon>Alteromonadales</taxon>
        <taxon>Ferrimonadaceae</taxon>
        <taxon>Ferrimonas</taxon>
    </lineage>
</organism>
<protein>
    <submittedName>
        <fullName evidence="2">Uncharacterized protein</fullName>
    </submittedName>
</protein>
<keyword evidence="1" id="KW-0472">Membrane</keyword>
<feature type="transmembrane region" description="Helical" evidence="1">
    <location>
        <begin position="79"/>
        <end position="101"/>
    </location>
</feature>
<evidence type="ECO:0000313" key="2">
    <source>
        <dbReference type="EMBL" id="TKB47812.1"/>
    </source>
</evidence>
<dbReference type="RefSeq" id="WP_136854147.1">
    <property type="nucleotide sequence ID" value="NZ_SWCI01000012.1"/>
</dbReference>
<feature type="transmembrane region" description="Helical" evidence="1">
    <location>
        <begin position="23"/>
        <end position="40"/>
    </location>
</feature>
<keyword evidence="3" id="KW-1185">Reference proteome</keyword>
<accession>A0A4U1BB68</accession>
<sequence>MTEQSKQGEPGFVRNGPDRLQKVFLYLILVNWLVAGLLLLKLDQLSFVAGLLAGGGIAMLQFLLLKLSLMRARRAGDGYLLYPVLSSTLLIVLLLIGFFFFY</sequence>